<feature type="transmembrane region" description="Helical" evidence="7">
    <location>
        <begin position="311"/>
        <end position="330"/>
    </location>
</feature>
<reference evidence="8 9" key="1">
    <citation type="journal article" date="2015" name="Genome Announc.">
        <title>Expanding the biotechnology potential of lactobacilli through comparative genomics of 213 strains and associated genera.</title>
        <authorList>
            <person name="Sun Z."/>
            <person name="Harris H.M."/>
            <person name="McCann A."/>
            <person name="Guo C."/>
            <person name="Argimon S."/>
            <person name="Zhang W."/>
            <person name="Yang X."/>
            <person name="Jeffery I.B."/>
            <person name="Cooney J.C."/>
            <person name="Kagawa T.F."/>
            <person name="Liu W."/>
            <person name="Song Y."/>
            <person name="Salvetti E."/>
            <person name="Wrobel A."/>
            <person name="Rasinkangas P."/>
            <person name="Parkhill J."/>
            <person name="Rea M.C."/>
            <person name="O'Sullivan O."/>
            <person name="Ritari J."/>
            <person name="Douillard F.P."/>
            <person name="Paul Ross R."/>
            <person name="Yang R."/>
            <person name="Briner A.E."/>
            <person name="Felis G.E."/>
            <person name="de Vos W.M."/>
            <person name="Barrangou R."/>
            <person name="Klaenhammer T.R."/>
            <person name="Caufield P.W."/>
            <person name="Cui Y."/>
            <person name="Zhang H."/>
            <person name="O'Toole P.W."/>
        </authorList>
    </citation>
    <scope>NUCLEOTIDE SEQUENCE [LARGE SCALE GENOMIC DNA]</scope>
    <source>
        <strain evidence="8 9">DSM 20314</strain>
    </source>
</reference>
<protein>
    <submittedName>
        <fullName evidence="8">Transport protein</fullName>
    </submittedName>
</protein>
<keyword evidence="5 7" id="KW-1133">Transmembrane helix</keyword>
<dbReference type="GO" id="GO:0016020">
    <property type="term" value="C:membrane"/>
    <property type="evidence" value="ECO:0007669"/>
    <property type="project" value="UniProtKB-SubCell"/>
</dbReference>
<feature type="transmembrane region" description="Helical" evidence="7">
    <location>
        <begin position="223"/>
        <end position="242"/>
    </location>
</feature>
<feature type="transmembrane region" description="Helical" evidence="7">
    <location>
        <begin position="281"/>
        <end position="299"/>
    </location>
</feature>
<keyword evidence="3" id="KW-1003">Cell membrane</keyword>
<dbReference type="GO" id="GO:0055085">
    <property type="term" value="P:transmembrane transport"/>
    <property type="evidence" value="ECO:0007669"/>
    <property type="project" value="InterPro"/>
</dbReference>
<dbReference type="AlphaFoldDB" id="A0A837R8M8"/>
<evidence type="ECO:0000313" key="9">
    <source>
        <dbReference type="Proteomes" id="UP000051020"/>
    </source>
</evidence>
<name>A0A837R8M8_LACPE</name>
<dbReference type="PANTHER" id="PTHR36838:SF1">
    <property type="entry name" value="SLR1864 PROTEIN"/>
    <property type="match status" value="1"/>
</dbReference>
<organism evidence="8 9">
    <name type="scientific">Lactiplantibacillus pentosus DSM 20314</name>
    <dbReference type="NCBI Taxonomy" id="1423791"/>
    <lineage>
        <taxon>Bacteria</taxon>
        <taxon>Bacillati</taxon>
        <taxon>Bacillota</taxon>
        <taxon>Bacilli</taxon>
        <taxon>Lactobacillales</taxon>
        <taxon>Lactobacillaceae</taxon>
        <taxon>Lactiplantibacillus</taxon>
    </lineage>
</organism>
<evidence type="ECO:0000256" key="1">
    <source>
        <dbReference type="ARBA" id="ARBA00004141"/>
    </source>
</evidence>
<evidence type="ECO:0000256" key="3">
    <source>
        <dbReference type="ARBA" id="ARBA00022475"/>
    </source>
</evidence>
<feature type="transmembrane region" description="Helical" evidence="7">
    <location>
        <begin position="121"/>
        <end position="142"/>
    </location>
</feature>
<keyword evidence="2" id="KW-0813">Transport</keyword>
<evidence type="ECO:0000256" key="4">
    <source>
        <dbReference type="ARBA" id="ARBA00022692"/>
    </source>
</evidence>
<dbReference type="EMBL" id="AZCU01000018">
    <property type="protein sequence ID" value="KRK23087.1"/>
    <property type="molecule type" value="Genomic_DNA"/>
</dbReference>
<comment type="caution">
    <text evidence="8">The sequence shown here is derived from an EMBL/GenBank/DDBJ whole genome shotgun (WGS) entry which is preliminary data.</text>
</comment>
<feature type="transmembrane region" description="Helical" evidence="7">
    <location>
        <begin position="154"/>
        <end position="174"/>
    </location>
</feature>
<feature type="transmembrane region" description="Helical" evidence="7">
    <location>
        <begin position="57"/>
        <end position="77"/>
    </location>
</feature>
<dbReference type="Proteomes" id="UP000051020">
    <property type="component" value="Unassembled WGS sequence"/>
</dbReference>
<proteinExistence type="predicted"/>
<sequence length="333" mass="35790">MWRQMPLPAVLHSVNYFKLGACEMLLILAILPIIVTVGLGVGAGLRHQFAPSTSDILIQLVMHYALPLSLFGGILSLKRATILQNRAVAVWLAVGMLGGMALVIAFQVLRHQTLDVATLRGLVIASPSIPFMGVSVLLVLFGKISVLLVALGGLYMNLIQVPLSVLLLTLASGLPAKQRWQASWQKLRSACRQPVVWAPISAFCLNLLGLRLPSAWLTSFTELGQAAGGVALFALGLLLTTRPWHLTRTVVGNVVMKNIGLPLVVWGLMVLGHVALPTQQLVIVTLAIPTATIATMLAVQNRVVPDEYVATQMLSTIIAPITMGAFMWALQLV</sequence>
<dbReference type="Pfam" id="PF03547">
    <property type="entry name" value="Mem_trans"/>
    <property type="match status" value="1"/>
</dbReference>
<evidence type="ECO:0000313" key="8">
    <source>
        <dbReference type="EMBL" id="KRK23087.1"/>
    </source>
</evidence>
<evidence type="ECO:0000256" key="2">
    <source>
        <dbReference type="ARBA" id="ARBA00022448"/>
    </source>
</evidence>
<dbReference type="PANTHER" id="PTHR36838">
    <property type="entry name" value="AUXIN EFFLUX CARRIER FAMILY PROTEIN"/>
    <property type="match status" value="1"/>
</dbReference>
<evidence type="ECO:0000256" key="5">
    <source>
        <dbReference type="ARBA" id="ARBA00022989"/>
    </source>
</evidence>
<accession>A0A837R8M8</accession>
<evidence type="ECO:0000256" key="6">
    <source>
        <dbReference type="ARBA" id="ARBA00023136"/>
    </source>
</evidence>
<gene>
    <name evidence="8" type="ORF">FD24_GL001225</name>
</gene>
<feature type="transmembrane region" description="Helical" evidence="7">
    <location>
        <begin position="89"/>
        <end position="109"/>
    </location>
</feature>
<keyword evidence="6 7" id="KW-0472">Membrane</keyword>
<dbReference type="InterPro" id="IPR004776">
    <property type="entry name" value="Mem_transp_PIN-like"/>
</dbReference>
<feature type="transmembrane region" description="Helical" evidence="7">
    <location>
        <begin position="254"/>
        <end position="275"/>
    </location>
</feature>
<evidence type="ECO:0000256" key="7">
    <source>
        <dbReference type="SAM" id="Phobius"/>
    </source>
</evidence>
<feature type="transmembrane region" description="Helical" evidence="7">
    <location>
        <begin position="24"/>
        <end position="45"/>
    </location>
</feature>
<keyword evidence="4 7" id="KW-0812">Transmembrane</keyword>
<comment type="subcellular location">
    <subcellularLocation>
        <location evidence="1">Membrane</location>
        <topology evidence="1">Multi-pass membrane protein</topology>
    </subcellularLocation>
</comment>